<reference evidence="2" key="1">
    <citation type="journal article" date="2009" name="PLoS Genet.">
        <title>Sequencing, mapping, and analysis of 27,455 maize full-length cDNAs.</title>
        <authorList>
            <person name="Soderlund C."/>
            <person name="Descour A."/>
            <person name="Kudrna D."/>
            <person name="Bomhoff M."/>
            <person name="Boyd L."/>
            <person name="Currie J."/>
            <person name="Angelova A."/>
            <person name="Collura K."/>
            <person name="Wissotski M."/>
            <person name="Ashley E."/>
            <person name="Morrow D."/>
            <person name="Fernandes J."/>
            <person name="Walbot V."/>
            <person name="Yu Y."/>
        </authorList>
    </citation>
    <scope>NUCLEOTIDE SEQUENCE</scope>
    <source>
        <strain evidence="2">B73</strain>
    </source>
</reference>
<evidence type="ECO:0000256" key="1">
    <source>
        <dbReference type="SAM" id="MobiDB-lite"/>
    </source>
</evidence>
<organism evidence="2">
    <name type="scientific">Zea mays</name>
    <name type="common">Maize</name>
    <dbReference type="NCBI Taxonomy" id="4577"/>
    <lineage>
        <taxon>Eukaryota</taxon>
        <taxon>Viridiplantae</taxon>
        <taxon>Streptophyta</taxon>
        <taxon>Embryophyta</taxon>
        <taxon>Tracheophyta</taxon>
        <taxon>Spermatophyta</taxon>
        <taxon>Magnoliopsida</taxon>
        <taxon>Liliopsida</taxon>
        <taxon>Poales</taxon>
        <taxon>Poaceae</taxon>
        <taxon>PACMAD clade</taxon>
        <taxon>Panicoideae</taxon>
        <taxon>Andropogonodae</taxon>
        <taxon>Andropogoneae</taxon>
        <taxon>Tripsacinae</taxon>
        <taxon>Zea</taxon>
    </lineage>
</organism>
<name>B8A3T3_MAIZE</name>
<sequence>MNRQLDDPTVATSTATMSVWPPWYRNLMDRLLGGRLFSSTRINRLRSFAYSQGTLLYSTSTTRRSLRRAALPALAMAAYAAALSTSAVRFDVRAWSVTTTLAPAALHSSLSLHRTCKQCQPLLTHNPNRANHGNRETAAGHALRPKGREREEASYLPGSRRRSRRRPCTARGWLRRAGRR</sequence>
<dbReference type="AlphaFoldDB" id="B8A3T3"/>
<proteinExistence type="evidence at transcript level"/>
<protein>
    <submittedName>
        <fullName evidence="2">Uncharacterized protein</fullName>
    </submittedName>
</protein>
<accession>B8A3T3</accession>
<feature type="region of interest" description="Disordered" evidence="1">
    <location>
        <begin position="123"/>
        <end position="180"/>
    </location>
</feature>
<reference evidence="2" key="2">
    <citation type="submission" date="2012-06" db="EMBL/GenBank/DDBJ databases">
        <authorList>
            <person name="Yu Y."/>
            <person name="Currie J."/>
            <person name="Lomeli R."/>
            <person name="Angelova A."/>
            <person name="Collura K."/>
            <person name="Wissotski M."/>
            <person name="Campos D."/>
            <person name="Kudrna D."/>
            <person name="Golser W."/>
            <person name="Ashely E."/>
            <person name="Descour A."/>
            <person name="Fernandes J."/>
            <person name="Soderlund C."/>
            <person name="Walbot V."/>
        </authorList>
    </citation>
    <scope>NUCLEOTIDE SEQUENCE</scope>
    <source>
        <strain evidence="2">B73</strain>
    </source>
</reference>
<feature type="compositionally biased region" description="Basic residues" evidence="1">
    <location>
        <begin position="159"/>
        <end position="180"/>
    </location>
</feature>
<dbReference type="EMBL" id="BT056225">
    <property type="protein sequence ID" value="ACL54832.1"/>
    <property type="molecule type" value="mRNA"/>
</dbReference>
<evidence type="ECO:0000313" key="2">
    <source>
        <dbReference type="EMBL" id="ACL54832.1"/>
    </source>
</evidence>